<reference evidence="1 2" key="1">
    <citation type="journal article" date="2019" name="Environ. Microbiol.">
        <title>An active ?-lactamase is a part of an orchestrated cell wall stress resistance network of Bacillus subtilis and related rhizosphere species.</title>
        <authorList>
            <person name="Bucher T."/>
            <person name="Keren-Paz A."/>
            <person name="Hausser J."/>
            <person name="Olender T."/>
            <person name="Cytryn E."/>
            <person name="Kolodkin-Gal I."/>
        </authorList>
    </citation>
    <scope>NUCLEOTIDE SEQUENCE [LARGE SCALE GENOMIC DNA]</scope>
    <source>
        <strain evidence="1 2">I186</strain>
    </source>
</reference>
<organism evidence="1 2">
    <name type="scientific">Bacillus mycoides</name>
    <dbReference type="NCBI Taxonomy" id="1405"/>
    <lineage>
        <taxon>Bacteria</taxon>
        <taxon>Bacillati</taxon>
        <taxon>Bacillota</taxon>
        <taxon>Bacilli</taxon>
        <taxon>Bacillales</taxon>
        <taxon>Bacillaceae</taxon>
        <taxon>Bacillus</taxon>
        <taxon>Bacillus cereus group</taxon>
    </lineage>
</organism>
<protein>
    <submittedName>
        <fullName evidence="1">Uncharacterized protein</fullName>
    </submittedName>
</protein>
<dbReference type="EMBL" id="SZOD01000181">
    <property type="protein sequence ID" value="TKI85611.1"/>
    <property type="molecule type" value="Genomic_DNA"/>
</dbReference>
<accession>A0A4U3AEH6</accession>
<comment type="caution">
    <text evidence="1">The sequence shown here is derived from an EMBL/GenBank/DDBJ whole genome shotgun (WGS) entry which is preliminary data.</text>
</comment>
<gene>
    <name evidence="1" type="ORF">FC701_09400</name>
</gene>
<evidence type="ECO:0000313" key="1">
    <source>
        <dbReference type="EMBL" id="TKI85611.1"/>
    </source>
</evidence>
<proteinExistence type="predicted"/>
<name>A0A4U3AEH6_BACMY</name>
<evidence type="ECO:0000313" key="2">
    <source>
        <dbReference type="Proteomes" id="UP000305524"/>
    </source>
</evidence>
<sequence length="75" mass="8452">MKVWMYSGLSFFSRYLPGSKTPTSKFSGNKEVRWGMNTLPLIKVSLYIETSNSFTYTAVPAISICNFSFSTSFVT</sequence>
<dbReference type="Proteomes" id="UP000305524">
    <property type="component" value="Unassembled WGS sequence"/>
</dbReference>
<dbReference type="AlphaFoldDB" id="A0A4U3AEH6"/>